<name>A0ABS2P533_9BACI</name>
<dbReference type="InterPro" id="IPR029058">
    <property type="entry name" value="AB_hydrolase_fold"/>
</dbReference>
<sequence>MGHITFMRQLPLAKHYRLLLLDLRGNGKSGSNQKKIQFPVLAQDIYDICKQLGLNKLVLIGYSNGGSIAMEFAVTYPRLVQGLILVGAFSKVNSYLLFGEFLLGILAAKFNAIPILAKVIGHAHAYSREYGKQLEAYINKTDAHILQQMYLEGVRYDCTERLAQIKVPILLVYGQRDYYVHHYQNEFKALHPDTQVTYIGKAKHQVPTKFPDEFNAVIHSFIKVNIIPK</sequence>
<feature type="domain" description="Serine aminopeptidase S33" evidence="1">
    <location>
        <begin position="15"/>
        <end position="205"/>
    </location>
</feature>
<protein>
    <submittedName>
        <fullName evidence="2">Pimeloyl-ACP methyl ester carboxylesterase</fullName>
    </submittedName>
</protein>
<comment type="caution">
    <text evidence="2">The sequence shown here is derived from an EMBL/GenBank/DDBJ whole genome shotgun (WGS) entry which is preliminary data.</text>
</comment>
<organism evidence="2 3">
    <name type="scientific">Sutcliffiella tianshenii</name>
    <dbReference type="NCBI Taxonomy" id="1463404"/>
    <lineage>
        <taxon>Bacteria</taxon>
        <taxon>Bacillati</taxon>
        <taxon>Bacillota</taxon>
        <taxon>Bacilli</taxon>
        <taxon>Bacillales</taxon>
        <taxon>Bacillaceae</taxon>
        <taxon>Sutcliffiella</taxon>
    </lineage>
</organism>
<accession>A0ABS2P533</accession>
<dbReference type="Gene3D" id="3.40.50.1820">
    <property type="entry name" value="alpha/beta hydrolase"/>
    <property type="match status" value="1"/>
</dbReference>
<evidence type="ECO:0000259" key="1">
    <source>
        <dbReference type="Pfam" id="PF12146"/>
    </source>
</evidence>
<dbReference type="PANTHER" id="PTHR43194:SF2">
    <property type="entry name" value="PEROXISOMAL MEMBRANE PROTEIN LPX1"/>
    <property type="match status" value="1"/>
</dbReference>
<proteinExistence type="predicted"/>
<dbReference type="SUPFAM" id="SSF53474">
    <property type="entry name" value="alpha/beta-Hydrolases"/>
    <property type="match status" value="1"/>
</dbReference>
<keyword evidence="3" id="KW-1185">Reference proteome</keyword>
<evidence type="ECO:0000313" key="2">
    <source>
        <dbReference type="EMBL" id="MBM7621500.1"/>
    </source>
</evidence>
<reference evidence="2 3" key="1">
    <citation type="submission" date="2021-01" db="EMBL/GenBank/DDBJ databases">
        <title>Genomic Encyclopedia of Type Strains, Phase IV (KMG-IV): sequencing the most valuable type-strain genomes for metagenomic binning, comparative biology and taxonomic classification.</title>
        <authorList>
            <person name="Goeker M."/>
        </authorList>
    </citation>
    <scope>NUCLEOTIDE SEQUENCE [LARGE SCALE GENOMIC DNA]</scope>
    <source>
        <strain evidence="2 3">DSM 25879</strain>
    </source>
</reference>
<dbReference type="EMBL" id="JAFBED010000008">
    <property type="protein sequence ID" value="MBM7621500.1"/>
    <property type="molecule type" value="Genomic_DNA"/>
</dbReference>
<evidence type="ECO:0000313" key="3">
    <source>
        <dbReference type="Proteomes" id="UP000737402"/>
    </source>
</evidence>
<dbReference type="PRINTS" id="PR00111">
    <property type="entry name" value="ABHYDROLASE"/>
</dbReference>
<dbReference type="InterPro" id="IPR000073">
    <property type="entry name" value="AB_hydrolase_1"/>
</dbReference>
<dbReference type="Proteomes" id="UP000737402">
    <property type="component" value="Unassembled WGS sequence"/>
</dbReference>
<dbReference type="InterPro" id="IPR022742">
    <property type="entry name" value="Hydrolase_4"/>
</dbReference>
<dbReference type="InterPro" id="IPR050228">
    <property type="entry name" value="Carboxylesterase_BioH"/>
</dbReference>
<dbReference type="Pfam" id="PF12146">
    <property type="entry name" value="Hydrolase_4"/>
    <property type="match status" value="1"/>
</dbReference>
<gene>
    <name evidence="2" type="ORF">JOC95_003389</name>
</gene>
<dbReference type="PANTHER" id="PTHR43194">
    <property type="entry name" value="HYDROLASE ALPHA/BETA FOLD FAMILY"/>
    <property type="match status" value="1"/>
</dbReference>